<reference evidence="4 6" key="1">
    <citation type="submission" date="2017-01" db="EMBL/GenBank/DDBJ databases">
        <title>Lactobacillus chiayiensis sp. nov., a lactic acid bacterium isolated from compost.</title>
        <authorList>
            <person name="Huang C.-H."/>
        </authorList>
    </citation>
    <scope>NUCLEOTIDE SEQUENCE [LARGE SCALE GENOMIC DNA]</scope>
    <source>
        <strain evidence="6">chh01</strain>
        <strain evidence="4">Chh01</strain>
    </source>
</reference>
<keyword evidence="2" id="KW-0732">Signal</keyword>
<dbReference type="Proteomes" id="UP000290475">
    <property type="component" value="Unassembled WGS sequence"/>
</dbReference>
<evidence type="ECO:0000313" key="5">
    <source>
        <dbReference type="EMBL" id="UYN56659.1"/>
    </source>
</evidence>
<dbReference type="RefSeq" id="WP_129301770.1">
    <property type="nucleotide sequence ID" value="NZ_CP074378.1"/>
</dbReference>
<feature type="compositionally biased region" description="Low complexity" evidence="1">
    <location>
        <begin position="68"/>
        <end position="80"/>
    </location>
</feature>
<sequence length="256" mass="27342">MKKSIWTAPLLGVTLLSIMAPSVVNAATSASDMISNGEVTFKADSSITDPKDPLDPTDPNPIKPIDPSNPGGNPTPGTSGPLSLDFVSSFTFGEAAISSDDAKYYAKPQAFTQQDGSTVDRPNFVQISDKRGTFEGWTLKVKQEKQFAVKDDATRELIGAQLKFKNASLVSATDAKYAPTGLGSFELIPGTAQIAPVEAVKDQGMGTWIYRFGDDKQMNRSVELSVPGKTPKMAKAYVTALTWTLESTPANTTTKP</sequence>
<feature type="domain" description="WxL" evidence="3">
    <location>
        <begin position="30"/>
        <end position="249"/>
    </location>
</feature>
<accession>A0A4Q1U0M7</accession>
<dbReference type="OrthoDB" id="2339326at2"/>
<evidence type="ECO:0000256" key="2">
    <source>
        <dbReference type="SAM" id="SignalP"/>
    </source>
</evidence>
<dbReference type="EMBL" id="MSSM01000015">
    <property type="protein sequence ID" value="RXT24956.1"/>
    <property type="molecule type" value="Genomic_DNA"/>
</dbReference>
<evidence type="ECO:0000259" key="3">
    <source>
        <dbReference type="Pfam" id="PF13731"/>
    </source>
</evidence>
<evidence type="ECO:0000313" key="7">
    <source>
        <dbReference type="Proteomes" id="UP001164790"/>
    </source>
</evidence>
<protein>
    <submittedName>
        <fullName evidence="4">Cell surface protein</fullName>
    </submittedName>
    <submittedName>
        <fullName evidence="5">WxL domain-containing protein</fullName>
    </submittedName>
</protein>
<feature type="signal peptide" evidence="2">
    <location>
        <begin position="1"/>
        <end position="26"/>
    </location>
</feature>
<reference evidence="5" key="2">
    <citation type="submission" date="2022-10" db="EMBL/GenBank/DDBJ databases">
        <title>Comparative genomic analysis and in-vitro probiotic properties of the potential probiotic L. chiayiensis AACE 3.</title>
        <authorList>
            <person name="Kang X."/>
        </authorList>
    </citation>
    <scope>NUCLEOTIDE SEQUENCE</scope>
    <source>
        <strain evidence="5">AACE 3</strain>
    </source>
</reference>
<dbReference type="InterPro" id="IPR027994">
    <property type="entry name" value="WxL_dom"/>
</dbReference>
<proteinExistence type="predicted"/>
<dbReference type="AlphaFoldDB" id="A0A4Q1U0M7"/>
<evidence type="ECO:0000313" key="6">
    <source>
        <dbReference type="Proteomes" id="UP000290475"/>
    </source>
</evidence>
<name>A0A4Q1U0M7_9LACO</name>
<organism evidence="4 6">
    <name type="scientific">Lacticaseibacillus chiayiensis</name>
    <dbReference type="NCBI Taxonomy" id="2100821"/>
    <lineage>
        <taxon>Bacteria</taxon>
        <taxon>Bacillati</taxon>
        <taxon>Bacillota</taxon>
        <taxon>Bacilli</taxon>
        <taxon>Lactobacillales</taxon>
        <taxon>Lactobacillaceae</taxon>
        <taxon>Lacticaseibacillus</taxon>
    </lineage>
</organism>
<feature type="region of interest" description="Disordered" evidence="1">
    <location>
        <begin position="41"/>
        <end position="80"/>
    </location>
</feature>
<keyword evidence="7" id="KW-1185">Reference proteome</keyword>
<feature type="chain" id="PRO_5020338802" evidence="2">
    <location>
        <begin position="27"/>
        <end position="256"/>
    </location>
</feature>
<dbReference type="Proteomes" id="UP001164790">
    <property type="component" value="Chromosome"/>
</dbReference>
<dbReference type="EMBL" id="CP107523">
    <property type="protein sequence ID" value="UYN56659.1"/>
    <property type="molecule type" value="Genomic_DNA"/>
</dbReference>
<gene>
    <name evidence="4" type="ORF">BVJ53_06830</name>
    <name evidence="5" type="ORF">OFW50_00700</name>
</gene>
<evidence type="ECO:0000313" key="4">
    <source>
        <dbReference type="EMBL" id="RXT24956.1"/>
    </source>
</evidence>
<evidence type="ECO:0000256" key="1">
    <source>
        <dbReference type="SAM" id="MobiDB-lite"/>
    </source>
</evidence>
<dbReference type="Pfam" id="PF13731">
    <property type="entry name" value="WxL"/>
    <property type="match status" value="1"/>
</dbReference>